<keyword evidence="1" id="KW-0808">Transferase</keyword>
<dbReference type="GO" id="GO:0016740">
    <property type="term" value="F:transferase activity"/>
    <property type="evidence" value="ECO:0007669"/>
    <property type="project" value="UniProtKB-KW"/>
</dbReference>
<name>A0A2R5FUL5_NOSCO</name>
<dbReference type="EMBL" id="BDUD01000001">
    <property type="protein sequence ID" value="GBG19364.1"/>
    <property type="molecule type" value="Genomic_DNA"/>
</dbReference>
<gene>
    <name evidence="1" type="ORF">NIES4072_30310</name>
</gene>
<keyword evidence="2" id="KW-1185">Reference proteome</keyword>
<accession>A0A2R5FUL5</accession>
<evidence type="ECO:0000313" key="2">
    <source>
        <dbReference type="Proteomes" id="UP000245124"/>
    </source>
</evidence>
<comment type="caution">
    <text evidence="1">The sequence shown here is derived from an EMBL/GenBank/DDBJ whole genome shotgun (WGS) entry which is preliminary data.</text>
</comment>
<reference evidence="1 2" key="1">
    <citation type="submission" date="2017-06" db="EMBL/GenBank/DDBJ databases">
        <title>Genome sequencing of cyanobaciteial culture collection at National Institute for Environmental Studies (NIES).</title>
        <authorList>
            <person name="Hirose Y."/>
            <person name="Shimura Y."/>
            <person name="Fujisawa T."/>
            <person name="Nakamura Y."/>
            <person name="Kawachi M."/>
        </authorList>
    </citation>
    <scope>NUCLEOTIDE SEQUENCE [LARGE SCALE GENOMIC DNA]</scope>
    <source>
        <strain evidence="1 2">NIES-4072</strain>
    </source>
</reference>
<evidence type="ECO:0000313" key="1">
    <source>
        <dbReference type="EMBL" id="GBG19364.1"/>
    </source>
</evidence>
<organism evidence="1 2">
    <name type="scientific">Nostoc commune NIES-4072</name>
    <dbReference type="NCBI Taxonomy" id="2005467"/>
    <lineage>
        <taxon>Bacteria</taxon>
        <taxon>Bacillati</taxon>
        <taxon>Cyanobacteriota</taxon>
        <taxon>Cyanophyceae</taxon>
        <taxon>Nostocales</taxon>
        <taxon>Nostocaceae</taxon>
        <taxon>Nostoc</taxon>
    </lineage>
</organism>
<proteinExistence type="predicted"/>
<sequence length="41" mass="4569">MLQAYAGTKDAYLYGPICVDETMRGQGIAGKMFSKLKDFYS</sequence>
<dbReference type="Proteomes" id="UP000245124">
    <property type="component" value="Unassembled WGS sequence"/>
</dbReference>
<dbReference type="AlphaFoldDB" id="A0A2R5FUL5"/>
<protein>
    <submittedName>
        <fullName evidence="1">GCN5-related N-acetyltransferase</fullName>
    </submittedName>
</protein>